<reference evidence="3" key="1">
    <citation type="submission" date="2020-06" db="EMBL/GenBank/DDBJ databases">
        <authorList>
            <person name="Li T."/>
            <person name="Hu X."/>
            <person name="Zhang T."/>
            <person name="Song X."/>
            <person name="Zhang H."/>
            <person name="Dai N."/>
            <person name="Sheng W."/>
            <person name="Hou X."/>
            <person name="Wei L."/>
        </authorList>
    </citation>
    <scope>NUCLEOTIDE SEQUENCE</scope>
    <source>
        <strain evidence="3">KEN8</strain>
        <tissue evidence="3">Leaf</tissue>
    </source>
</reference>
<dbReference type="InterPro" id="IPR044730">
    <property type="entry name" value="RNase_H-like_dom_plant"/>
</dbReference>
<dbReference type="PANTHER" id="PTHR46890">
    <property type="entry name" value="NON-LTR RETROLELEMENT REVERSE TRANSCRIPTASE-LIKE PROTEIN-RELATED"/>
    <property type="match status" value="1"/>
</dbReference>
<dbReference type="Gene3D" id="3.30.420.10">
    <property type="entry name" value="Ribonuclease H-like superfamily/Ribonuclease H"/>
    <property type="match status" value="1"/>
</dbReference>
<name>A0AAW2NJ09_9LAMI</name>
<dbReference type="GO" id="GO:0004523">
    <property type="term" value="F:RNA-DNA hybrid ribonuclease activity"/>
    <property type="evidence" value="ECO:0007669"/>
    <property type="project" value="InterPro"/>
</dbReference>
<dbReference type="Pfam" id="PF00078">
    <property type="entry name" value="RVT_1"/>
    <property type="match status" value="1"/>
</dbReference>
<protein>
    <recommendedName>
        <fullName evidence="2">Reverse transcriptase domain-containing protein</fullName>
    </recommendedName>
</protein>
<dbReference type="InterPro" id="IPR012337">
    <property type="entry name" value="RNaseH-like_sf"/>
</dbReference>
<dbReference type="EMBL" id="JACGWM010000011">
    <property type="protein sequence ID" value="KAL0342521.1"/>
    <property type="molecule type" value="Genomic_DNA"/>
</dbReference>
<sequence>MLDVSQSPPDVCQGIADLATCPLEPAVPEEPLSQDDSPVCVEPVSSPAGRSLGDEPEAHSASPDHGKVKGWECSYTADSESGSKAALFGFPSHHGDYGSPRRAIYGETARIFGCVLELWESDLVLLGAGCEVLVERRALWDALRAVSVGASPWIVGGDFNTVLSPDERSGGSARAVAHLELSKSDHCGLLVEAECTVERKGSSFRFQHMWTTHSEFLWVVRRNWQYPTRRRGLKEADGVYDQDPCDRMLVERNRCSAELKRRFRGTIFGIQHEGAYLTDPTAIKDSAASFFQRILTAETVFLEEMDSEYLEDGLTDEDRGFLCVMPTLEGVREAVFSIEPDSVAGPDGFGAVFFHTCWEIISEDVFGAVTEFFRGEKMPKGFTATTISIIPKTTNPTCCSEYRPISLCNVTNKICTKLMTIRLGHVLPKVTSLSQSGFVPGRLLSDNVLLAQELIHSLESRRPDANVVFKLDMTKACDRVSWEFLYQILQRKGFPQHWIGLVANAISHCWFSVLVNGEHEGFFHSTRGLRQGDPLSPALFVLAADYLSRGLERLFAAHPMMFYQAPGLIRVSHQAFADDLMIFTTMCCQNMELLRDFLRAYERVSGQLINCSKSSFIVGRQASSLQTQAVQDVLGYQLKHLPITYLGVPLYKGNRKACLFDPIISRLRDLLQGWAMTNLSQGGSFFWGSYNGRKHIHWSSWAKACFPVAEGGLGVRSLADYVPAFSLKLWWRFRGKSSYGRSSVSFWHDNWFGEKPLAQLVHRDTYTMESLHYYWHEGDWNVPRILRIIPMPFAQTICQIPIAVDQGIELCGRRLVRGFLDEICMGAIRQASPRRQLLADVWHRSLRPTISVFLETVSHLFIESVAVQGVWQHFAAIFGLCLCDTRSLTHMVHFWRYSTPFHSDLHIRTLIPFLILWFTWTQRNVAKYRGVPFSIDSIILEVQRHLRTLDQCAGRAHSCLAGDGACPDPWSCPLGGGGECHDGDLALKVPCFREVGGSTYEMRIVCLQQLLVADVQHVFREANGAADHLAKEAASLQLTRVLHHDDITVQGVWQHFAVIFGLCLCDTGSLTHMRNAAKYHGVPLSTDGIILEVQRYLRTPYAARTLTSTQWKGDLHRVAVIDGSSLGNLGLAGAAGIIRDSAGHVHLAYQFALGSGTSVLAELTAVWRGSRAFGKWEVQHLIMRIVRLQQLLRADVQHIFREANGAADHLVKEAASLQLTRVLHHDDITGVLHAFFVLTDGQSLTFTGGDDVFTTWTRSFFEEVLWLALA</sequence>
<comment type="caution">
    <text evidence="3">The sequence shown here is derived from an EMBL/GenBank/DDBJ whole genome shotgun (WGS) entry which is preliminary data.</text>
</comment>
<dbReference type="InterPro" id="IPR052343">
    <property type="entry name" value="Retrotransposon-Effector_Assoc"/>
</dbReference>
<dbReference type="SUPFAM" id="SSF56672">
    <property type="entry name" value="DNA/RNA polymerases"/>
    <property type="match status" value="1"/>
</dbReference>
<reference evidence="3" key="2">
    <citation type="journal article" date="2024" name="Plant">
        <title>Genomic evolution and insights into agronomic trait innovations of Sesamum species.</title>
        <authorList>
            <person name="Miao H."/>
            <person name="Wang L."/>
            <person name="Qu L."/>
            <person name="Liu H."/>
            <person name="Sun Y."/>
            <person name="Le M."/>
            <person name="Wang Q."/>
            <person name="Wei S."/>
            <person name="Zheng Y."/>
            <person name="Lin W."/>
            <person name="Duan Y."/>
            <person name="Cao H."/>
            <person name="Xiong S."/>
            <person name="Wang X."/>
            <person name="Wei L."/>
            <person name="Li C."/>
            <person name="Ma Q."/>
            <person name="Ju M."/>
            <person name="Zhao R."/>
            <person name="Li G."/>
            <person name="Mu C."/>
            <person name="Tian Q."/>
            <person name="Mei H."/>
            <person name="Zhang T."/>
            <person name="Gao T."/>
            <person name="Zhang H."/>
        </authorList>
    </citation>
    <scope>NUCLEOTIDE SEQUENCE</scope>
    <source>
        <strain evidence="3">KEN8</strain>
    </source>
</reference>
<dbReference type="InterPro" id="IPR000477">
    <property type="entry name" value="RT_dom"/>
</dbReference>
<feature type="compositionally biased region" description="Basic and acidic residues" evidence="1">
    <location>
        <begin position="52"/>
        <end position="67"/>
    </location>
</feature>
<dbReference type="AlphaFoldDB" id="A0AAW2NJ09"/>
<evidence type="ECO:0000313" key="3">
    <source>
        <dbReference type="EMBL" id="KAL0342521.1"/>
    </source>
</evidence>
<dbReference type="PROSITE" id="PS50878">
    <property type="entry name" value="RT_POL"/>
    <property type="match status" value="1"/>
</dbReference>
<proteinExistence type="predicted"/>
<evidence type="ECO:0000256" key="1">
    <source>
        <dbReference type="SAM" id="MobiDB-lite"/>
    </source>
</evidence>
<organism evidence="3">
    <name type="scientific">Sesamum calycinum</name>
    <dbReference type="NCBI Taxonomy" id="2727403"/>
    <lineage>
        <taxon>Eukaryota</taxon>
        <taxon>Viridiplantae</taxon>
        <taxon>Streptophyta</taxon>
        <taxon>Embryophyta</taxon>
        <taxon>Tracheophyta</taxon>
        <taxon>Spermatophyta</taxon>
        <taxon>Magnoliopsida</taxon>
        <taxon>eudicotyledons</taxon>
        <taxon>Gunneridae</taxon>
        <taxon>Pentapetalae</taxon>
        <taxon>asterids</taxon>
        <taxon>lamiids</taxon>
        <taxon>Lamiales</taxon>
        <taxon>Pedaliaceae</taxon>
        <taxon>Sesamum</taxon>
    </lineage>
</organism>
<dbReference type="GO" id="GO:0003676">
    <property type="term" value="F:nucleic acid binding"/>
    <property type="evidence" value="ECO:0007669"/>
    <property type="project" value="InterPro"/>
</dbReference>
<dbReference type="CDD" id="cd06222">
    <property type="entry name" value="RNase_H_like"/>
    <property type="match status" value="1"/>
</dbReference>
<gene>
    <name evidence="3" type="ORF">Scaly_1914700</name>
</gene>
<dbReference type="InterPro" id="IPR002156">
    <property type="entry name" value="RNaseH_domain"/>
</dbReference>
<feature type="domain" description="Reverse transcriptase" evidence="2">
    <location>
        <begin position="371"/>
        <end position="650"/>
    </location>
</feature>
<accession>A0AAW2NJ09</accession>
<feature type="region of interest" description="Disordered" evidence="1">
    <location>
        <begin position="26"/>
        <end position="67"/>
    </location>
</feature>
<dbReference type="Pfam" id="PF13456">
    <property type="entry name" value="RVT_3"/>
    <property type="match status" value="1"/>
</dbReference>
<evidence type="ECO:0000259" key="2">
    <source>
        <dbReference type="PROSITE" id="PS50878"/>
    </source>
</evidence>
<dbReference type="SUPFAM" id="SSF53098">
    <property type="entry name" value="Ribonuclease H-like"/>
    <property type="match status" value="1"/>
</dbReference>
<dbReference type="InterPro" id="IPR043502">
    <property type="entry name" value="DNA/RNA_pol_sf"/>
</dbReference>
<dbReference type="InterPro" id="IPR036397">
    <property type="entry name" value="RNaseH_sf"/>
</dbReference>
<dbReference type="CDD" id="cd01650">
    <property type="entry name" value="RT_nLTR_like"/>
    <property type="match status" value="1"/>
</dbReference>
<dbReference type="PANTHER" id="PTHR46890:SF28">
    <property type="entry name" value="REVERSE TRANSCRIPTASE DOMAIN-CONTAINING PROTEIN"/>
    <property type="match status" value="1"/>
</dbReference>